<keyword evidence="4" id="KW-0812">Transmembrane</keyword>
<feature type="transmembrane region" description="Helical" evidence="4">
    <location>
        <begin position="119"/>
        <end position="139"/>
    </location>
</feature>
<accession>A0A2N7FEK0</accession>
<comment type="cofactor">
    <cofactor evidence="1">
        <name>Mg(2+)</name>
        <dbReference type="ChEBI" id="CHEBI:18420"/>
    </cofactor>
</comment>
<protein>
    <recommendedName>
        <fullName evidence="2">diguanylate cyclase</fullName>
        <ecNumber evidence="2">2.7.7.65</ecNumber>
    </recommendedName>
</protein>
<dbReference type="GO" id="GO:1902201">
    <property type="term" value="P:negative regulation of bacterial-type flagellum-dependent cell motility"/>
    <property type="evidence" value="ECO:0007669"/>
    <property type="project" value="TreeGrafter"/>
</dbReference>
<evidence type="ECO:0000256" key="4">
    <source>
        <dbReference type="SAM" id="Phobius"/>
    </source>
</evidence>
<dbReference type="Pfam" id="PF00990">
    <property type="entry name" value="GGDEF"/>
    <property type="match status" value="1"/>
</dbReference>
<dbReference type="PANTHER" id="PTHR45138:SF9">
    <property type="entry name" value="DIGUANYLATE CYCLASE DGCM-RELATED"/>
    <property type="match status" value="1"/>
</dbReference>
<dbReference type="FunFam" id="3.30.70.270:FF:000001">
    <property type="entry name" value="Diguanylate cyclase domain protein"/>
    <property type="match status" value="1"/>
</dbReference>
<evidence type="ECO:0000313" key="6">
    <source>
        <dbReference type="EMBL" id="PMJ67729.1"/>
    </source>
</evidence>
<evidence type="ECO:0000259" key="5">
    <source>
        <dbReference type="PROSITE" id="PS50887"/>
    </source>
</evidence>
<reference evidence="7" key="1">
    <citation type="submission" date="2016-07" db="EMBL/GenBank/DDBJ databases">
        <title>Nontailed viruses are major unrecognized killers of bacteria in the ocean.</title>
        <authorList>
            <person name="Kauffman K."/>
            <person name="Hussain F."/>
            <person name="Yang J."/>
            <person name="Arevalo P."/>
            <person name="Brown J."/>
            <person name="Cutler M."/>
            <person name="Kelly L."/>
            <person name="Polz M.F."/>
        </authorList>
    </citation>
    <scope>NUCLEOTIDE SEQUENCE [LARGE SCALE GENOMIC DNA]</scope>
    <source>
        <strain evidence="7">10N.261.55.E11</strain>
    </source>
</reference>
<dbReference type="PANTHER" id="PTHR45138">
    <property type="entry name" value="REGULATORY COMPONENTS OF SENSORY TRANSDUCTION SYSTEM"/>
    <property type="match status" value="1"/>
</dbReference>
<comment type="catalytic activity">
    <reaction evidence="3">
        <text>2 GTP = 3',3'-c-di-GMP + 2 diphosphate</text>
        <dbReference type="Rhea" id="RHEA:24898"/>
        <dbReference type="ChEBI" id="CHEBI:33019"/>
        <dbReference type="ChEBI" id="CHEBI:37565"/>
        <dbReference type="ChEBI" id="CHEBI:58805"/>
        <dbReference type="EC" id="2.7.7.65"/>
    </reaction>
</comment>
<dbReference type="InterPro" id="IPR043128">
    <property type="entry name" value="Rev_trsase/Diguanyl_cyclase"/>
</dbReference>
<feature type="transmembrane region" description="Helical" evidence="4">
    <location>
        <begin position="42"/>
        <end position="64"/>
    </location>
</feature>
<evidence type="ECO:0000256" key="1">
    <source>
        <dbReference type="ARBA" id="ARBA00001946"/>
    </source>
</evidence>
<dbReference type="GO" id="GO:0043709">
    <property type="term" value="P:cell adhesion involved in single-species biofilm formation"/>
    <property type="evidence" value="ECO:0007669"/>
    <property type="project" value="TreeGrafter"/>
</dbReference>
<dbReference type="EMBL" id="MCWU01000017">
    <property type="protein sequence ID" value="PMJ67729.1"/>
    <property type="molecule type" value="Genomic_DNA"/>
</dbReference>
<gene>
    <name evidence="6" type="ORF">BCU17_16330</name>
</gene>
<evidence type="ECO:0000256" key="2">
    <source>
        <dbReference type="ARBA" id="ARBA00012528"/>
    </source>
</evidence>
<dbReference type="InterPro" id="IPR050469">
    <property type="entry name" value="Diguanylate_Cyclase"/>
</dbReference>
<feature type="transmembrane region" description="Helical" evidence="4">
    <location>
        <begin position="96"/>
        <end position="113"/>
    </location>
</feature>
<evidence type="ECO:0000256" key="3">
    <source>
        <dbReference type="ARBA" id="ARBA00034247"/>
    </source>
</evidence>
<dbReference type="EC" id="2.7.7.65" evidence="2"/>
<dbReference type="Proteomes" id="UP000235330">
    <property type="component" value="Unassembled WGS sequence"/>
</dbReference>
<organism evidence="6 7">
    <name type="scientific">Vibrio splendidus</name>
    <dbReference type="NCBI Taxonomy" id="29497"/>
    <lineage>
        <taxon>Bacteria</taxon>
        <taxon>Pseudomonadati</taxon>
        <taxon>Pseudomonadota</taxon>
        <taxon>Gammaproteobacteria</taxon>
        <taxon>Vibrionales</taxon>
        <taxon>Vibrionaceae</taxon>
        <taxon>Vibrio</taxon>
    </lineage>
</organism>
<dbReference type="SMART" id="SM00267">
    <property type="entry name" value="GGDEF"/>
    <property type="match status" value="1"/>
</dbReference>
<feature type="transmembrane region" description="Helical" evidence="4">
    <location>
        <begin position="70"/>
        <end position="89"/>
    </location>
</feature>
<keyword evidence="4" id="KW-1133">Transmembrane helix</keyword>
<keyword evidence="4" id="KW-0472">Membrane</keyword>
<feature type="transmembrane region" description="Helical" evidence="4">
    <location>
        <begin position="6"/>
        <end position="22"/>
    </location>
</feature>
<sequence length="334" mass="38086">MGLTIFIWFFVLCCTLGLRLYFQKTLAHKLEIGEVNRVWFDATFAIAPSLNGFVWGGVYCLIATLDNPSLLLGASFVICSVAFHGFTYLTHSKLCYLSYFISVFVLPVFYHFILDSNYVVGTILVIGCTHFLFYNRLLYDRSTALLTRHFDNLEFIERQKNIEKKLKYLSEIDPLTQINNRSSYEKKLKATRYRAQITHKPVNIALIDIDFFKLINDQFGHIIGDHVLKQVVMTIDRLTDSSFTLGRYGGEEFILFNNQQEHDAFALTLEEIRLSIEQMPLIDIPSGLSVTVSIGAISSYTNSSQESLISNADSCLYEAKTAGRNRIVLHSYGK</sequence>
<dbReference type="NCBIfam" id="TIGR00254">
    <property type="entry name" value="GGDEF"/>
    <property type="match status" value="1"/>
</dbReference>
<dbReference type="GO" id="GO:0052621">
    <property type="term" value="F:diguanylate cyclase activity"/>
    <property type="evidence" value="ECO:0007669"/>
    <property type="project" value="UniProtKB-EC"/>
</dbReference>
<dbReference type="PROSITE" id="PS50887">
    <property type="entry name" value="GGDEF"/>
    <property type="match status" value="1"/>
</dbReference>
<dbReference type="AlphaFoldDB" id="A0A2N7FEK0"/>
<dbReference type="InterPro" id="IPR029787">
    <property type="entry name" value="Nucleotide_cyclase"/>
</dbReference>
<dbReference type="CDD" id="cd01949">
    <property type="entry name" value="GGDEF"/>
    <property type="match status" value="1"/>
</dbReference>
<dbReference type="SUPFAM" id="SSF55073">
    <property type="entry name" value="Nucleotide cyclase"/>
    <property type="match status" value="1"/>
</dbReference>
<dbReference type="Gene3D" id="3.30.70.270">
    <property type="match status" value="1"/>
</dbReference>
<name>A0A2N7FEK0_VIBSP</name>
<evidence type="ECO:0000313" key="7">
    <source>
        <dbReference type="Proteomes" id="UP000235330"/>
    </source>
</evidence>
<comment type="caution">
    <text evidence="6">The sequence shown here is derived from an EMBL/GenBank/DDBJ whole genome shotgun (WGS) entry which is preliminary data.</text>
</comment>
<feature type="domain" description="GGDEF" evidence="5">
    <location>
        <begin position="200"/>
        <end position="332"/>
    </location>
</feature>
<proteinExistence type="predicted"/>
<dbReference type="InterPro" id="IPR000160">
    <property type="entry name" value="GGDEF_dom"/>
</dbReference>
<dbReference type="GO" id="GO:0005886">
    <property type="term" value="C:plasma membrane"/>
    <property type="evidence" value="ECO:0007669"/>
    <property type="project" value="TreeGrafter"/>
</dbReference>